<comment type="caution">
    <text evidence="1">The sequence shown here is derived from an EMBL/GenBank/DDBJ whole genome shotgun (WGS) entry which is preliminary data.</text>
</comment>
<gene>
    <name evidence="1" type="ORF">ASJ80_08455</name>
</gene>
<dbReference type="RefSeq" id="WP_069583100.1">
    <property type="nucleotide sequence ID" value="NZ_LMVM01000002.1"/>
</dbReference>
<dbReference type="EMBL" id="LMVM01000002">
    <property type="protein sequence ID" value="PAV05754.1"/>
    <property type="molecule type" value="Genomic_DNA"/>
</dbReference>
<name>A0A2A2H904_METBR</name>
<keyword evidence="2" id="KW-1185">Reference proteome</keyword>
<sequence>MTDIIPETGTQVTVTADSQGLDDIINVIQGDNILSQVLAPAVEQLNKDKETLKESTTTLANAVAERIKAYQEQFISMNQSIVTSNMHDTIEVDPTGDGTAEVGATATSDEGFPYPIVIEQGSRPHIIEGNPLLAFNWNGAFVITHSVQHPGTSPKPFVAPSLDYIKQDTDELFNSEIMTKLGT</sequence>
<proteinExistence type="predicted"/>
<evidence type="ECO:0000313" key="2">
    <source>
        <dbReference type="Proteomes" id="UP000217784"/>
    </source>
</evidence>
<protein>
    <submittedName>
        <fullName evidence="1">Uncharacterized protein</fullName>
    </submittedName>
</protein>
<accession>A0A2A2H904</accession>
<organism evidence="1 2">
    <name type="scientific">Methanobacterium bryantii</name>
    <dbReference type="NCBI Taxonomy" id="2161"/>
    <lineage>
        <taxon>Archaea</taxon>
        <taxon>Methanobacteriati</taxon>
        <taxon>Methanobacteriota</taxon>
        <taxon>Methanomada group</taxon>
        <taxon>Methanobacteria</taxon>
        <taxon>Methanobacteriales</taxon>
        <taxon>Methanobacteriaceae</taxon>
        <taxon>Methanobacterium</taxon>
    </lineage>
</organism>
<dbReference type="Proteomes" id="UP000217784">
    <property type="component" value="Unassembled WGS sequence"/>
</dbReference>
<reference evidence="1 2" key="1">
    <citation type="journal article" date="2017" name="BMC Genomics">
        <title>Genomic analysis of methanogenic archaea reveals a shift towards energy conservation.</title>
        <authorList>
            <person name="Gilmore S.P."/>
            <person name="Henske J.K."/>
            <person name="Sexton J.A."/>
            <person name="Solomon K.V."/>
            <person name="Seppala S."/>
            <person name="Yoo J.I."/>
            <person name="Huyett L.M."/>
            <person name="Pressman A."/>
            <person name="Cogan J.Z."/>
            <person name="Kivenson V."/>
            <person name="Peng X."/>
            <person name="Tan Y."/>
            <person name="Valentine D.L."/>
            <person name="O'Malley M.A."/>
        </authorList>
    </citation>
    <scope>NUCLEOTIDE SEQUENCE [LARGE SCALE GENOMIC DNA]</scope>
    <source>
        <strain evidence="1 2">M.o.H.</strain>
    </source>
</reference>
<dbReference type="AlphaFoldDB" id="A0A2A2H904"/>
<dbReference type="OrthoDB" id="350983at2157"/>
<evidence type="ECO:0000313" key="1">
    <source>
        <dbReference type="EMBL" id="PAV05754.1"/>
    </source>
</evidence>